<dbReference type="HOGENOM" id="CLU_1755979_0_0_9"/>
<dbReference type="EMBL" id="AEBR01000110">
    <property type="protein sequence ID" value="EFM81330.1"/>
    <property type="molecule type" value="Genomic_DNA"/>
</dbReference>
<sequence>MSDEAIKAQKRALAAGKRAEASHLSSQVNTAQANKNQIDQKIRELEKAIRELSREILSIHQLKSTVSSQLKSISGSNFKGTRRNKYNEKVRKVDSDLSKYATKNQENLQTFQRKLSNLQEEAQREAMTISSLNSQISALLSIAMSLDS</sequence>
<dbReference type="Proteomes" id="UP000004846">
    <property type="component" value="Unassembled WGS sequence"/>
</dbReference>
<dbReference type="RefSeq" id="WP_002361714.1">
    <property type="nucleotide sequence ID" value="NZ_GL454489.1"/>
</dbReference>
<dbReference type="AlphaFoldDB" id="A0A125W1R0"/>
<proteinExistence type="predicted"/>
<keyword evidence="1" id="KW-0175">Coiled coil</keyword>
<evidence type="ECO:0000256" key="1">
    <source>
        <dbReference type="SAM" id="Coils"/>
    </source>
</evidence>
<protein>
    <submittedName>
        <fullName evidence="3">Uncharacterized protein</fullName>
    </submittedName>
</protein>
<evidence type="ECO:0000256" key="2">
    <source>
        <dbReference type="SAM" id="MobiDB-lite"/>
    </source>
</evidence>
<evidence type="ECO:0000313" key="3">
    <source>
        <dbReference type="EMBL" id="EFM81330.1"/>
    </source>
</evidence>
<gene>
    <name evidence="3" type="ORF">HMPREF9498_03269</name>
</gene>
<feature type="region of interest" description="Disordered" evidence="2">
    <location>
        <begin position="1"/>
        <end position="32"/>
    </location>
</feature>
<feature type="compositionally biased region" description="Polar residues" evidence="2">
    <location>
        <begin position="23"/>
        <end position="32"/>
    </location>
</feature>
<accession>A0A125W1R0</accession>
<dbReference type="SMR" id="A0A125W1R0"/>
<name>A0A125W1R0_ENTFL</name>
<reference evidence="3 4" key="1">
    <citation type="submission" date="2010-07" db="EMBL/GenBank/DDBJ databases">
        <authorList>
            <person name="Sid Ahmed O."/>
        </authorList>
    </citation>
    <scope>NUCLEOTIDE SEQUENCE [LARGE SCALE GENOMIC DNA]</scope>
    <source>
        <strain evidence="3 4">TX4248</strain>
    </source>
</reference>
<comment type="caution">
    <text evidence="3">The sequence shown here is derived from an EMBL/GenBank/DDBJ whole genome shotgun (WGS) entry which is preliminary data.</text>
</comment>
<organism evidence="3 4">
    <name type="scientific">Enterococcus faecalis TX4248</name>
    <dbReference type="NCBI Taxonomy" id="749495"/>
    <lineage>
        <taxon>Bacteria</taxon>
        <taxon>Bacillati</taxon>
        <taxon>Bacillota</taxon>
        <taxon>Bacilli</taxon>
        <taxon>Lactobacillales</taxon>
        <taxon>Enterococcaceae</taxon>
        <taxon>Enterococcus</taxon>
    </lineage>
</organism>
<feature type="coiled-coil region" evidence="1">
    <location>
        <begin position="101"/>
        <end position="135"/>
    </location>
</feature>
<evidence type="ECO:0000313" key="4">
    <source>
        <dbReference type="Proteomes" id="UP000004846"/>
    </source>
</evidence>